<proteinExistence type="predicted"/>
<evidence type="ECO:0000256" key="1">
    <source>
        <dbReference type="SAM" id="MobiDB-lite"/>
    </source>
</evidence>
<organism evidence="2 3">
    <name type="scientific">Paspalum notatum var. saurae</name>
    <dbReference type="NCBI Taxonomy" id="547442"/>
    <lineage>
        <taxon>Eukaryota</taxon>
        <taxon>Viridiplantae</taxon>
        <taxon>Streptophyta</taxon>
        <taxon>Embryophyta</taxon>
        <taxon>Tracheophyta</taxon>
        <taxon>Spermatophyta</taxon>
        <taxon>Magnoliopsida</taxon>
        <taxon>Liliopsida</taxon>
        <taxon>Poales</taxon>
        <taxon>Poaceae</taxon>
        <taxon>PACMAD clade</taxon>
        <taxon>Panicoideae</taxon>
        <taxon>Andropogonodae</taxon>
        <taxon>Paspaleae</taxon>
        <taxon>Paspalinae</taxon>
        <taxon>Paspalum</taxon>
    </lineage>
</organism>
<reference evidence="2 3" key="1">
    <citation type="submission" date="2024-02" db="EMBL/GenBank/DDBJ databases">
        <title>High-quality chromosome-scale genome assembly of Pensacola bahiagrass (Paspalum notatum Flugge var. saurae).</title>
        <authorList>
            <person name="Vega J.M."/>
            <person name="Podio M."/>
            <person name="Orjuela J."/>
            <person name="Siena L.A."/>
            <person name="Pessino S.C."/>
            <person name="Combes M.C."/>
            <person name="Mariac C."/>
            <person name="Albertini E."/>
            <person name="Pupilli F."/>
            <person name="Ortiz J.P.A."/>
            <person name="Leblanc O."/>
        </authorList>
    </citation>
    <scope>NUCLEOTIDE SEQUENCE [LARGE SCALE GENOMIC DNA]</scope>
    <source>
        <strain evidence="2">R1</strain>
        <tissue evidence="2">Leaf</tissue>
    </source>
</reference>
<dbReference type="EMBL" id="CP144745">
    <property type="protein sequence ID" value="WVZ51138.1"/>
    <property type="molecule type" value="Genomic_DNA"/>
</dbReference>
<gene>
    <name evidence="2" type="ORF">U9M48_002311</name>
</gene>
<evidence type="ECO:0000313" key="2">
    <source>
        <dbReference type="EMBL" id="WVZ51138.1"/>
    </source>
</evidence>
<accession>A0AAQ3SJP4</accession>
<dbReference type="AlphaFoldDB" id="A0AAQ3SJP4"/>
<protein>
    <submittedName>
        <fullName evidence="2">Uncharacterized protein</fullName>
    </submittedName>
</protein>
<feature type="region of interest" description="Disordered" evidence="1">
    <location>
        <begin position="1"/>
        <end position="38"/>
    </location>
</feature>
<keyword evidence="3" id="KW-1185">Reference proteome</keyword>
<name>A0AAQ3SJP4_PASNO</name>
<evidence type="ECO:0000313" key="3">
    <source>
        <dbReference type="Proteomes" id="UP001341281"/>
    </source>
</evidence>
<sequence length="87" mass="9539">MVSGDAPPPMAPRAAAPRASSTEVPGSARRSPLLHSSVQARMPTPNKAITGLLQPKEELVQSLQFIFDSDFSKYLQGAELLFYYQEF</sequence>
<dbReference type="Proteomes" id="UP001341281">
    <property type="component" value="Chromosome 01"/>
</dbReference>
<feature type="compositionally biased region" description="Pro residues" evidence="1">
    <location>
        <begin position="1"/>
        <end position="11"/>
    </location>
</feature>